<evidence type="ECO:0000256" key="1">
    <source>
        <dbReference type="ARBA" id="ARBA00004123"/>
    </source>
</evidence>
<keyword evidence="2" id="KW-0805">Transcription regulation</keyword>
<feature type="region of interest" description="Disordered" evidence="5">
    <location>
        <begin position="345"/>
        <end position="369"/>
    </location>
</feature>
<feature type="compositionally biased region" description="Low complexity" evidence="5">
    <location>
        <begin position="316"/>
        <end position="326"/>
    </location>
</feature>
<dbReference type="InterPro" id="IPR036529">
    <property type="entry name" value="KIX_dom_sf"/>
</dbReference>
<evidence type="ECO:0000259" key="7">
    <source>
        <dbReference type="Pfam" id="PF21539"/>
    </source>
</evidence>
<keyword evidence="4" id="KW-0539">Nucleus</keyword>
<sequence length="1064" mass="117487">VTSFPPTCVCSARWGEATGTEGPAQGDHASCDMDAAASGERRAELGPESRQRVVDNIMNTLKKKMPNMGPEYMDELRYIVVRFEEKIFNTATDKTDYLKKISVKMTTMEFTQNVGITNQMTLNPANQNSPETGSHVLQSQVRNTGKSLPFPLTNQSQARLQTSAQGLQNNITSAALQGSAGLASALSYTNGSSQPNMSCVVNNLGQSTPQNIYANSQRQIQGRLEQHTSTYQQQSLNPHLYARQSKQQQESLNTKLSHPLLLQSQIQQQQPLLAATQMPSSQRPLMQMSTSLQSSQSSLQQTQPPVMKSVTHSEHQQNQPNMSQQSPSLLLQQYPIANLAQQQPSQTYTVHQQASSLQQQPDLMSQQPVLSHQQLLGRQSNTTNLQQNQILDQQNSFSDIQHQQYMLAGQQNNFVSLQMPPQANMSLHQHVATQSSMSGLHQFEAQHMEQHSHLLGLQRNISNMQQYQQAMRIMHPQKPAAQQQQFQQAAAALMQSQGEQPHAIPAQQQLMPQIQNQTGKSELKMLTQQQQQNHLNHLEREMQPIQPRLQASGGLLQPQNANEQQKPAHQSQSGLPEASPDSMEPVSVTAHVVPDWQEGIYQKIQSMKGLYYADLAELHLKVALQCQQLDAQIPLGKQSEQLEKFKQLKIGLHHMLTILQMPMRVIQPIMKERLPHWEKQMVNVITSSRRKIASQSQGQPQFPHPAGDTESMPQPSHAPSQLHDKHGNEMPSLDIQGNIEQQRSIASNQAQLLADGTTGISASPMLAEYTGSDATQGNALADLCDESIATETPIERLVKAVQSSSPKVLISSVSDIGSTVSMIDSMAGSVPGNGSHAAVGEDLAATTKCHLHVRNLILQDGSGATTKKRKCHSRAMPLSALLSAGCVNENQQSGQDMASASWAKRQKIEENYLLLEEIREINLQLIDTMVNISDEDVEGGEGVVVKCSYCAVAVCPDLKSLFSSTQLSPIVPLRLLIPTSYPNSSPVLLDKMSVESSKELEDLSVKVKSRFSRSLRGISQPMSLGEMVRTWDICARKVIEDYTLRFGGGSFSSRYGGWENCVTA</sequence>
<dbReference type="PANTHER" id="PTHR33137">
    <property type="entry name" value="MEDIATOR OF RNA POLYMERASE II TRANSCRIPTION SUBUNIT 15A-RELATED"/>
    <property type="match status" value="1"/>
</dbReference>
<gene>
    <name evidence="8" type="ORF">g.68597</name>
</gene>
<evidence type="ECO:0000259" key="6">
    <source>
        <dbReference type="Pfam" id="PF16987"/>
    </source>
</evidence>
<dbReference type="InterPro" id="IPR044661">
    <property type="entry name" value="MED15a/b/c-like"/>
</dbReference>
<accession>A0A1D1YU12</accession>
<feature type="region of interest" description="Disordered" evidence="5">
    <location>
        <begin position="689"/>
        <end position="732"/>
    </location>
</feature>
<evidence type="ECO:0000313" key="8">
    <source>
        <dbReference type="EMBL" id="JAT58089.1"/>
    </source>
</evidence>
<evidence type="ECO:0000256" key="4">
    <source>
        <dbReference type="ARBA" id="ARBA00023242"/>
    </source>
</evidence>
<keyword evidence="3" id="KW-0804">Transcription</keyword>
<feature type="compositionally biased region" description="Polar residues" evidence="5">
    <location>
        <begin position="689"/>
        <end position="700"/>
    </location>
</feature>
<feature type="non-terminal residue" evidence="8">
    <location>
        <position position="1"/>
    </location>
</feature>
<reference evidence="8" key="1">
    <citation type="submission" date="2015-07" db="EMBL/GenBank/DDBJ databases">
        <title>Transcriptome Assembly of Anthurium amnicola.</title>
        <authorList>
            <person name="Suzuki J."/>
        </authorList>
    </citation>
    <scope>NUCLEOTIDE SEQUENCE</scope>
</reference>
<dbReference type="InterPro" id="IPR048386">
    <property type="entry name" value="Med15_C"/>
</dbReference>
<feature type="compositionally biased region" description="Polar residues" evidence="5">
    <location>
        <begin position="559"/>
        <end position="574"/>
    </location>
</feature>
<evidence type="ECO:0000256" key="3">
    <source>
        <dbReference type="ARBA" id="ARBA00023163"/>
    </source>
</evidence>
<dbReference type="Gene3D" id="1.10.246.20">
    <property type="entry name" value="Coactivator CBP, KIX domain"/>
    <property type="match status" value="1"/>
</dbReference>
<dbReference type="InterPro" id="IPR036546">
    <property type="entry name" value="MED15_KIX"/>
</dbReference>
<name>A0A1D1YU12_9ARAE</name>
<protein>
    <submittedName>
        <fullName evidence="8">Uncharacterized protein</fullName>
    </submittedName>
</protein>
<dbReference type="Pfam" id="PF21539">
    <property type="entry name" value="Med15_C"/>
    <property type="match status" value="1"/>
</dbReference>
<proteinExistence type="predicted"/>
<comment type="subcellular location">
    <subcellularLocation>
        <location evidence="1">Nucleus</location>
    </subcellularLocation>
</comment>
<dbReference type="Pfam" id="PF16987">
    <property type="entry name" value="KIX_2"/>
    <property type="match status" value="1"/>
</dbReference>
<dbReference type="AlphaFoldDB" id="A0A1D1YU12"/>
<dbReference type="GO" id="GO:0005634">
    <property type="term" value="C:nucleus"/>
    <property type="evidence" value="ECO:0007669"/>
    <property type="project" value="UniProtKB-SubCell"/>
</dbReference>
<feature type="domain" description="ARC105/Med15 mediator subunit C-terminal" evidence="7">
    <location>
        <begin position="962"/>
        <end position="1036"/>
    </location>
</feature>
<feature type="domain" description="Mediator complex subunit 15 KIX" evidence="6">
    <location>
        <begin position="39"/>
        <end position="112"/>
    </location>
</feature>
<evidence type="ECO:0000256" key="2">
    <source>
        <dbReference type="ARBA" id="ARBA00023015"/>
    </source>
</evidence>
<evidence type="ECO:0000256" key="5">
    <source>
        <dbReference type="SAM" id="MobiDB-lite"/>
    </source>
</evidence>
<dbReference type="EMBL" id="GDJX01009847">
    <property type="protein sequence ID" value="JAT58089.1"/>
    <property type="molecule type" value="Transcribed_RNA"/>
</dbReference>
<feature type="compositionally biased region" description="Low complexity" evidence="5">
    <location>
        <begin position="285"/>
        <end position="303"/>
    </location>
</feature>
<dbReference type="GO" id="GO:0003713">
    <property type="term" value="F:transcription coactivator activity"/>
    <property type="evidence" value="ECO:0007669"/>
    <property type="project" value="InterPro"/>
</dbReference>
<dbReference type="PANTHER" id="PTHR33137:SF4">
    <property type="entry name" value="MEDIATOR OF RNA POLYMERASE II TRANSCRIPTION SUBUNIT 15A-RELATED"/>
    <property type="match status" value="1"/>
</dbReference>
<feature type="region of interest" description="Disordered" evidence="5">
    <location>
        <begin position="272"/>
        <end position="326"/>
    </location>
</feature>
<organism evidence="8">
    <name type="scientific">Anthurium amnicola</name>
    <dbReference type="NCBI Taxonomy" id="1678845"/>
    <lineage>
        <taxon>Eukaryota</taxon>
        <taxon>Viridiplantae</taxon>
        <taxon>Streptophyta</taxon>
        <taxon>Embryophyta</taxon>
        <taxon>Tracheophyta</taxon>
        <taxon>Spermatophyta</taxon>
        <taxon>Magnoliopsida</taxon>
        <taxon>Liliopsida</taxon>
        <taxon>Araceae</taxon>
        <taxon>Pothoideae</taxon>
        <taxon>Potheae</taxon>
        <taxon>Anthurium</taxon>
    </lineage>
</organism>
<dbReference type="GO" id="GO:0031490">
    <property type="term" value="F:chromatin DNA binding"/>
    <property type="evidence" value="ECO:0007669"/>
    <property type="project" value="InterPro"/>
</dbReference>
<feature type="region of interest" description="Disordered" evidence="5">
    <location>
        <begin position="559"/>
        <end position="585"/>
    </location>
</feature>